<feature type="compositionally biased region" description="Polar residues" evidence="1">
    <location>
        <begin position="60"/>
        <end position="79"/>
    </location>
</feature>
<dbReference type="AlphaFoldDB" id="A0A8S0UQY1"/>
<accession>A0A8S0UQY1</accession>
<dbReference type="Proteomes" id="UP000594638">
    <property type="component" value="Unassembled WGS sequence"/>
</dbReference>
<organism evidence="2 3">
    <name type="scientific">Olea europaea subsp. europaea</name>
    <dbReference type="NCBI Taxonomy" id="158383"/>
    <lineage>
        <taxon>Eukaryota</taxon>
        <taxon>Viridiplantae</taxon>
        <taxon>Streptophyta</taxon>
        <taxon>Embryophyta</taxon>
        <taxon>Tracheophyta</taxon>
        <taxon>Spermatophyta</taxon>
        <taxon>Magnoliopsida</taxon>
        <taxon>eudicotyledons</taxon>
        <taxon>Gunneridae</taxon>
        <taxon>Pentapetalae</taxon>
        <taxon>asterids</taxon>
        <taxon>lamiids</taxon>
        <taxon>Lamiales</taxon>
        <taxon>Oleaceae</taxon>
        <taxon>Oleeae</taxon>
        <taxon>Olea</taxon>
    </lineage>
</organism>
<dbReference type="EMBL" id="CACTIH010007940">
    <property type="protein sequence ID" value="CAA3018811.1"/>
    <property type="molecule type" value="Genomic_DNA"/>
</dbReference>
<comment type="caution">
    <text evidence="2">The sequence shown here is derived from an EMBL/GenBank/DDBJ whole genome shotgun (WGS) entry which is preliminary data.</text>
</comment>
<gene>
    <name evidence="2" type="ORF">OLEA9_A030463</name>
</gene>
<proteinExistence type="predicted"/>
<evidence type="ECO:0000313" key="2">
    <source>
        <dbReference type="EMBL" id="CAA3018811.1"/>
    </source>
</evidence>
<dbReference type="Gramene" id="OE9A030463T1">
    <property type="protein sequence ID" value="OE9A030463C1"/>
    <property type="gene ID" value="OE9A030463"/>
</dbReference>
<reference evidence="2 3" key="1">
    <citation type="submission" date="2019-12" db="EMBL/GenBank/DDBJ databases">
        <authorList>
            <person name="Alioto T."/>
            <person name="Alioto T."/>
            <person name="Gomez Garrido J."/>
        </authorList>
    </citation>
    <scope>NUCLEOTIDE SEQUENCE [LARGE SCALE GENOMIC DNA]</scope>
</reference>
<feature type="region of interest" description="Disordered" evidence="1">
    <location>
        <begin position="1"/>
        <end position="91"/>
    </location>
</feature>
<sequence>MDTFTNYDTGRMTHEVAVPVESSQANAPRGQASVFNRLGPTRDREGRSSNPSAQIGRPPISSNRPHLFNSFSKENQHGQPQPRVTDELALK</sequence>
<evidence type="ECO:0000256" key="1">
    <source>
        <dbReference type="SAM" id="MobiDB-lite"/>
    </source>
</evidence>
<name>A0A8S0UQY1_OLEEU</name>
<evidence type="ECO:0000313" key="3">
    <source>
        <dbReference type="Proteomes" id="UP000594638"/>
    </source>
</evidence>
<protein>
    <submittedName>
        <fullName evidence="2">Uncharacterized protein</fullName>
    </submittedName>
</protein>
<keyword evidence="3" id="KW-1185">Reference proteome</keyword>